<dbReference type="InterPro" id="IPR028565">
    <property type="entry name" value="MHD"/>
</dbReference>
<name>A0A2S8SQ18_9BACT</name>
<comment type="caution">
    <text evidence="4">The sequence shown here is derived from an EMBL/GenBank/DDBJ whole genome shotgun (WGS) entry which is preliminary data.</text>
</comment>
<dbReference type="EMBL" id="NIGF01000019">
    <property type="protein sequence ID" value="PQV62891.1"/>
    <property type="molecule type" value="Genomic_DNA"/>
</dbReference>
<dbReference type="PANTHER" id="PTHR43308:SF5">
    <property type="entry name" value="S-LAYER PROTEIN _ PEPTIDOGLYCAN ENDO-BETA-N-ACETYLGLUCOSAMINIDASE"/>
    <property type="match status" value="1"/>
</dbReference>
<dbReference type="RefSeq" id="WP_106380982.1">
    <property type="nucleotide sequence ID" value="NZ_NIGF01000019.1"/>
</dbReference>
<dbReference type="InterPro" id="IPR051465">
    <property type="entry name" value="Cell_Envelope_Struct_Comp"/>
</dbReference>
<gene>
    <name evidence="4" type="ORF">B1R32_11931</name>
</gene>
<feature type="domain" description="SLH" evidence="3">
    <location>
        <begin position="439"/>
        <end position="502"/>
    </location>
</feature>
<dbReference type="Pfam" id="PF00395">
    <property type="entry name" value="SLH"/>
    <property type="match status" value="2"/>
</dbReference>
<feature type="chain" id="PRO_5015566736" evidence="1">
    <location>
        <begin position="34"/>
        <end position="622"/>
    </location>
</feature>
<dbReference type="PROSITE" id="PS51272">
    <property type="entry name" value="SLH"/>
    <property type="match status" value="2"/>
</dbReference>
<feature type="domain" description="SLH" evidence="3">
    <location>
        <begin position="289"/>
        <end position="352"/>
    </location>
</feature>
<dbReference type="AlphaFoldDB" id="A0A2S8SQ18"/>
<dbReference type="PROSITE" id="PS51072">
    <property type="entry name" value="MHD"/>
    <property type="match status" value="1"/>
</dbReference>
<sequence length="622" mass="66093">MKTKNFWPQVLGTTLSATFGAASILAAGSLAHAQSSRAGSKQPRLVMAAGDVVKMAVGERIVLPYANVTRIITDDDDIARAFFQSGNAVLEGSAPGSTTVEIYQTNGTPKVLTIQVGNAVSLPNALPGRTETPLSPAPVPLPESGAITPSQSPLTLSLGVSPAPGNASQALYTLTYGNPGPNPVQNAVVRFPLSEKVSLVTGSASNGGRYDASQREVTWNLGIVSAGLVDQKLTFRVEPIERTPTTFAGIASIEDGSGGTVQSNQVQYSTSTTPLLTVFALPDRFLASKNGPILGDVKGIESQTAVDRLVNLGVLSGRPGNLFYPAAPTQRAEYAVMTLNGLNLRDLRDITQIKFVLGRRSIVNLTIQNAAGKNVVGLIRNTTFDAGENTAIWNGRVGAGFAAPGRYTYVCSAKDARGQITTLKGTLNIVPQTPLNPTGVPSFIDVKPSDWFARYLAVGEKQGLFLGFPDKTFRPTTAISRIEATAIVVRALGLEDLAKEWSNKDVGFLDYQNTPKWGRGYQNVATTVAKTAAARPMMKGTPSNFYEPLRDLRRDEAALIVQRLIDRETTRRITVSGAMVPGATVTINSRSVEADDQGQFAFSIDSSNAVPTTVAVIDARDR</sequence>
<dbReference type="InParanoid" id="A0A2S8SQ18"/>
<dbReference type="OrthoDB" id="174569at2"/>
<feature type="domain" description="MHD" evidence="2">
    <location>
        <begin position="68"/>
        <end position="315"/>
    </location>
</feature>
<protein>
    <submittedName>
        <fullName evidence="4">Conserved repeat domain-containing protein</fullName>
    </submittedName>
</protein>
<reference evidence="4 5" key="1">
    <citation type="journal article" date="2018" name="Syst. Appl. Microbiol.">
        <title>Abditibacterium utsteinense sp. nov., the first cultivated member of candidate phylum FBP, isolated from ice-free Antarctic soil samples.</title>
        <authorList>
            <person name="Tahon G."/>
            <person name="Tytgat B."/>
            <person name="Lebbe L."/>
            <person name="Carlier A."/>
            <person name="Willems A."/>
        </authorList>
    </citation>
    <scope>NUCLEOTIDE SEQUENCE [LARGE SCALE GENOMIC DNA]</scope>
    <source>
        <strain evidence="4 5">LMG 29911</strain>
    </source>
</reference>
<evidence type="ECO:0000259" key="2">
    <source>
        <dbReference type="PROSITE" id="PS51072"/>
    </source>
</evidence>
<proteinExistence type="predicted"/>
<dbReference type="Proteomes" id="UP000237684">
    <property type="component" value="Unassembled WGS sequence"/>
</dbReference>
<dbReference type="Gene3D" id="2.60.40.1170">
    <property type="entry name" value="Mu homology domain, subdomain B"/>
    <property type="match status" value="1"/>
</dbReference>
<keyword evidence="1" id="KW-0732">Signal</keyword>
<dbReference type="InterPro" id="IPR001119">
    <property type="entry name" value="SLH_dom"/>
</dbReference>
<feature type="signal peptide" evidence="1">
    <location>
        <begin position="1"/>
        <end position="33"/>
    </location>
</feature>
<keyword evidence="5" id="KW-1185">Reference proteome</keyword>
<accession>A0A2S8SQ18</accession>
<evidence type="ECO:0000259" key="3">
    <source>
        <dbReference type="PROSITE" id="PS51272"/>
    </source>
</evidence>
<organism evidence="4 5">
    <name type="scientific">Abditibacterium utsteinense</name>
    <dbReference type="NCBI Taxonomy" id="1960156"/>
    <lineage>
        <taxon>Bacteria</taxon>
        <taxon>Pseudomonadati</taxon>
        <taxon>Abditibacteriota</taxon>
        <taxon>Abditibacteriia</taxon>
        <taxon>Abditibacteriales</taxon>
        <taxon>Abditibacteriaceae</taxon>
        <taxon>Abditibacterium</taxon>
    </lineage>
</organism>
<evidence type="ECO:0000256" key="1">
    <source>
        <dbReference type="SAM" id="SignalP"/>
    </source>
</evidence>
<evidence type="ECO:0000313" key="5">
    <source>
        <dbReference type="Proteomes" id="UP000237684"/>
    </source>
</evidence>
<evidence type="ECO:0000313" key="4">
    <source>
        <dbReference type="EMBL" id="PQV62891.1"/>
    </source>
</evidence>
<dbReference type="Gene3D" id="2.60.40.4070">
    <property type="match status" value="1"/>
</dbReference>
<dbReference type="PANTHER" id="PTHR43308">
    <property type="entry name" value="OUTER MEMBRANE PROTEIN ALPHA-RELATED"/>
    <property type="match status" value="1"/>
</dbReference>